<dbReference type="EC" id="2.7.1.50" evidence="11"/>
<evidence type="ECO:0000313" key="12">
    <source>
        <dbReference type="EMBL" id="PWI25975.1"/>
    </source>
</evidence>
<dbReference type="CDD" id="cd01170">
    <property type="entry name" value="THZ_kinase"/>
    <property type="match status" value="1"/>
</dbReference>
<evidence type="ECO:0000256" key="9">
    <source>
        <dbReference type="ARBA" id="ARBA00022842"/>
    </source>
</evidence>
<dbReference type="GO" id="GO:0009228">
    <property type="term" value="P:thiamine biosynthetic process"/>
    <property type="evidence" value="ECO:0007669"/>
    <property type="project" value="UniProtKB-KW"/>
</dbReference>
<evidence type="ECO:0000256" key="6">
    <source>
        <dbReference type="ARBA" id="ARBA00022741"/>
    </source>
</evidence>
<dbReference type="PRINTS" id="PR01099">
    <property type="entry name" value="HYETHTZKNASE"/>
</dbReference>
<evidence type="ECO:0000256" key="7">
    <source>
        <dbReference type="ARBA" id="ARBA00022777"/>
    </source>
</evidence>
<dbReference type="SUPFAM" id="SSF53613">
    <property type="entry name" value="Ribokinase-like"/>
    <property type="match status" value="1"/>
</dbReference>
<dbReference type="Proteomes" id="UP000245938">
    <property type="component" value="Unassembled WGS sequence"/>
</dbReference>
<keyword evidence="5 11" id="KW-0479">Metal-binding</keyword>
<name>A0A2U3AN81_9BACL</name>
<keyword evidence="8 11" id="KW-0067">ATP-binding</keyword>
<dbReference type="AlphaFoldDB" id="A0A2U3AN81"/>
<keyword evidence="7 11" id="KW-0418">Kinase</keyword>
<evidence type="ECO:0000256" key="4">
    <source>
        <dbReference type="ARBA" id="ARBA00022679"/>
    </source>
</evidence>
<evidence type="ECO:0000256" key="11">
    <source>
        <dbReference type="HAMAP-Rule" id="MF_00228"/>
    </source>
</evidence>
<evidence type="ECO:0000313" key="13">
    <source>
        <dbReference type="Proteomes" id="UP000245938"/>
    </source>
</evidence>
<dbReference type="HAMAP" id="MF_00228">
    <property type="entry name" value="Thz_kinase"/>
    <property type="match status" value="1"/>
</dbReference>
<dbReference type="GO" id="GO:0000287">
    <property type="term" value="F:magnesium ion binding"/>
    <property type="evidence" value="ECO:0007669"/>
    <property type="project" value="UniProtKB-UniRule"/>
</dbReference>
<keyword evidence="9 11" id="KW-0460">Magnesium</keyword>
<dbReference type="PIRSF" id="PIRSF000513">
    <property type="entry name" value="Thz_kinase"/>
    <property type="match status" value="1"/>
</dbReference>
<comment type="caution">
    <text evidence="12">The sequence shown here is derived from an EMBL/GenBank/DDBJ whole genome shotgun (WGS) entry which is preliminary data.</text>
</comment>
<evidence type="ECO:0000256" key="5">
    <source>
        <dbReference type="ARBA" id="ARBA00022723"/>
    </source>
</evidence>
<accession>A0A2U3AN81</accession>
<reference evidence="12 13" key="1">
    <citation type="submission" date="2018-05" db="EMBL/GenBank/DDBJ databases">
        <title>Kurthia sibirica genome sequence.</title>
        <authorList>
            <person name="Maclea K.S."/>
            <person name="Goen A.E."/>
        </authorList>
    </citation>
    <scope>NUCLEOTIDE SEQUENCE [LARGE SCALE GENOMIC DNA]</scope>
    <source>
        <strain evidence="12 13">ATCC 49154</strain>
    </source>
</reference>
<feature type="binding site" evidence="11">
    <location>
        <position position="114"/>
    </location>
    <ligand>
        <name>ATP</name>
        <dbReference type="ChEBI" id="CHEBI:30616"/>
    </ligand>
</feature>
<dbReference type="Pfam" id="PF02110">
    <property type="entry name" value="HK"/>
    <property type="match status" value="1"/>
</dbReference>
<dbReference type="Gene3D" id="3.40.1190.20">
    <property type="match status" value="1"/>
</dbReference>
<dbReference type="NCBIfam" id="NF006830">
    <property type="entry name" value="PRK09355.1"/>
    <property type="match status" value="1"/>
</dbReference>
<comment type="similarity">
    <text evidence="11">Belongs to the Thz kinase family.</text>
</comment>
<dbReference type="OrthoDB" id="9778146at2"/>
<evidence type="ECO:0000256" key="2">
    <source>
        <dbReference type="ARBA" id="ARBA00001946"/>
    </source>
</evidence>
<comment type="cofactor">
    <cofactor evidence="2 11">
        <name>Mg(2+)</name>
        <dbReference type="ChEBI" id="CHEBI:18420"/>
    </cofactor>
</comment>
<dbReference type="RefSeq" id="WP_109305396.1">
    <property type="nucleotide sequence ID" value="NZ_BJUF01000045.1"/>
</dbReference>
<comment type="catalytic activity">
    <reaction evidence="1 11">
        <text>5-(2-hydroxyethyl)-4-methylthiazole + ATP = 4-methyl-5-(2-phosphooxyethyl)-thiazole + ADP + H(+)</text>
        <dbReference type="Rhea" id="RHEA:24212"/>
        <dbReference type="ChEBI" id="CHEBI:15378"/>
        <dbReference type="ChEBI" id="CHEBI:17957"/>
        <dbReference type="ChEBI" id="CHEBI:30616"/>
        <dbReference type="ChEBI" id="CHEBI:58296"/>
        <dbReference type="ChEBI" id="CHEBI:456216"/>
        <dbReference type="EC" id="2.7.1.50"/>
    </reaction>
</comment>
<evidence type="ECO:0000256" key="1">
    <source>
        <dbReference type="ARBA" id="ARBA00001771"/>
    </source>
</evidence>
<keyword evidence="10 11" id="KW-0784">Thiamine biosynthesis</keyword>
<evidence type="ECO:0000256" key="10">
    <source>
        <dbReference type="ARBA" id="ARBA00022977"/>
    </source>
</evidence>
<keyword evidence="13" id="KW-1185">Reference proteome</keyword>
<evidence type="ECO:0000256" key="3">
    <source>
        <dbReference type="ARBA" id="ARBA00004868"/>
    </source>
</evidence>
<protein>
    <recommendedName>
        <fullName evidence="11">Hydroxyethylthiazole kinase</fullName>
        <ecNumber evidence="11">2.7.1.50</ecNumber>
    </recommendedName>
    <alternativeName>
        <fullName evidence="11">4-methyl-5-beta-hydroxyethylthiazole kinase</fullName>
        <shortName evidence="11">TH kinase</shortName>
        <shortName evidence="11">Thz kinase</shortName>
    </alternativeName>
</protein>
<comment type="function">
    <text evidence="11">Catalyzes the phosphorylation of the hydroxyl group of 4-methyl-5-beta-hydroxyethylthiazole (THZ).</text>
</comment>
<keyword evidence="4 11" id="KW-0808">Transferase</keyword>
<gene>
    <name evidence="11" type="primary">thiM</name>
    <name evidence="12" type="ORF">DEX24_05440</name>
</gene>
<dbReference type="GO" id="GO:0009229">
    <property type="term" value="P:thiamine diphosphate biosynthetic process"/>
    <property type="evidence" value="ECO:0007669"/>
    <property type="project" value="UniProtKB-UniRule"/>
</dbReference>
<comment type="pathway">
    <text evidence="3 11">Cofactor biosynthesis; thiamine diphosphate biosynthesis; 4-methyl-5-(2-phosphoethyl)-thiazole from 5-(2-hydroxyethyl)-4-methylthiazole: step 1/1.</text>
</comment>
<dbReference type="InterPro" id="IPR000417">
    <property type="entry name" value="Hyethyz_kinase"/>
</dbReference>
<dbReference type="GO" id="GO:0005524">
    <property type="term" value="F:ATP binding"/>
    <property type="evidence" value="ECO:0007669"/>
    <property type="project" value="UniProtKB-UniRule"/>
</dbReference>
<feature type="binding site" evidence="11">
    <location>
        <position position="187"/>
    </location>
    <ligand>
        <name>substrate</name>
    </ligand>
</feature>
<feature type="binding site" evidence="11">
    <location>
        <position position="160"/>
    </location>
    <ligand>
        <name>ATP</name>
        <dbReference type="ChEBI" id="CHEBI:30616"/>
    </ligand>
</feature>
<organism evidence="12 13">
    <name type="scientific">Kurthia sibirica</name>
    <dbReference type="NCBI Taxonomy" id="202750"/>
    <lineage>
        <taxon>Bacteria</taxon>
        <taxon>Bacillati</taxon>
        <taxon>Bacillota</taxon>
        <taxon>Bacilli</taxon>
        <taxon>Bacillales</taxon>
        <taxon>Caryophanaceae</taxon>
        <taxon>Kurthia</taxon>
    </lineage>
</organism>
<dbReference type="UniPathway" id="UPA00060">
    <property type="reaction ID" value="UER00139"/>
</dbReference>
<keyword evidence="6 11" id="KW-0547">Nucleotide-binding</keyword>
<evidence type="ECO:0000256" key="8">
    <source>
        <dbReference type="ARBA" id="ARBA00022840"/>
    </source>
</evidence>
<proteinExistence type="inferred from homology"/>
<dbReference type="GO" id="GO:0004417">
    <property type="term" value="F:hydroxyethylthiazole kinase activity"/>
    <property type="evidence" value="ECO:0007669"/>
    <property type="project" value="UniProtKB-UniRule"/>
</dbReference>
<dbReference type="EMBL" id="QFVR01000005">
    <property type="protein sequence ID" value="PWI25975.1"/>
    <property type="molecule type" value="Genomic_DNA"/>
</dbReference>
<feature type="binding site" evidence="11">
    <location>
        <position position="38"/>
    </location>
    <ligand>
        <name>substrate</name>
    </ligand>
</feature>
<sequence>MTWDTIRAKKPIVHCITNYVVANFTANALLALHASPIMADELLEVEDVTTLSDGLLLNIGTLNERTVKSMLVAGKKANDLHKFVVLDPVGCGASAYRKLVTQQLVQEIQFSMIRCNAGELAALSNIDNMSRGVDAGDVNYNITAAAEALAIQYQCIVAVSGEVDIITDGLATSQVTGGHRWMEQVTGAGCLLSALCVAVLASSPANPLQAIVALHKDYKKMAEQAALTSPALGDFHYSLLNQLHLGVN</sequence>
<dbReference type="InterPro" id="IPR029056">
    <property type="entry name" value="Ribokinase-like"/>
</dbReference>